<sequence>MEDPNLFQYTRPESNHRHDSESKKKIIGHDGIMERSHVFQPINKQQVAAASCSFAAIEIGYAAQSIYEVPILSSSGLPRKYVPFLWCAMPILALIIQPYLAIKSDRCYCSWGRRRPFMLAFMIGMLIGLILLGYGKTLGFLIDHQSQQSTTAIAFTIMGIWFMDYFADALQVPSKALILDYSKDHAQTANNIATAVSCLGTIVGYGICSLNWKNTFLTNLFATEIEAVFTIAATAACILFIIALLCCKEKVLYKPNRPKLIHREEDTMLRHSIKIGSKAINGMLFGSKSEAISRNYIVMMEKDRHKNIQWKKMVSCCNFYFYGIIKLPHELVILCIVSSFGWIAHIGFIFFFSDYMGQYVFKGNSNSAFNSSSYIAYRDGVKISSLALICSNFMGIIYIFILERWLLKCIGSRMSMILGFTISCTAMVIISSVDSIEIIFCSCCAIDIATVSLHSIPYGLIGKYHHYYKEDPRWKARGYGTDSSVLNNCMYLGTLLISVTFGFIIENSDSMQSVIFAAGLYICDVAIDSVRISTQNPPAASCINNSTYNISIKAYTTV</sequence>
<dbReference type="OrthoDB" id="28755at2759"/>
<name>B3RYR7_TRIAD</name>
<dbReference type="AlphaFoldDB" id="B3RYR7"/>
<evidence type="ECO:0000313" key="9">
    <source>
        <dbReference type="Proteomes" id="UP000009022"/>
    </source>
</evidence>
<comment type="subcellular location">
    <subcellularLocation>
        <location evidence="1">Membrane</location>
        <topology evidence="1">Multi-pass membrane protein</topology>
    </subcellularLocation>
</comment>
<dbReference type="InParanoid" id="B3RYR7"/>
<feature type="compositionally biased region" description="Basic and acidic residues" evidence="6">
    <location>
        <begin position="13"/>
        <end position="22"/>
    </location>
</feature>
<organism evidence="8 9">
    <name type="scientific">Trichoplax adhaerens</name>
    <name type="common">Trichoplax reptans</name>
    <dbReference type="NCBI Taxonomy" id="10228"/>
    <lineage>
        <taxon>Eukaryota</taxon>
        <taxon>Metazoa</taxon>
        <taxon>Placozoa</taxon>
        <taxon>Uniplacotomia</taxon>
        <taxon>Trichoplacea</taxon>
        <taxon>Trichoplacidae</taxon>
        <taxon>Trichoplax</taxon>
    </lineage>
</organism>
<dbReference type="Proteomes" id="UP000009022">
    <property type="component" value="Unassembled WGS sequence"/>
</dbReference>
<feature type="transmembrane region" description="Helical" evidence="7">
    <location>
        <begin position="331"/>
        <end position="352"/>
    </location>
</feature>
<dbReference type="PANTHER" id="PTHR19432:SF96">
    <property type="entry name" value="MAJOR FACILITATOR SUPERFAMILY (MFS) PROFILE DOMAIN-CONTAINING PROTEIN"/>
    <property type="match status" value="1"/>
</dbReference>
<dbReference type="CTD" id="6754193"/>
<dbReference type="Gene3D" id="1.20.1250.20">
    <property type="entry name" value="MFS general substrate transporter like domains"/>
    <property type="match status" value="1"/>
</dbReference>
<dbReference type="KEGG" id="tad:TRIADDRAFT_56652"/>
<keyword evidence="4 7" id="KW-1133">Transmembrane helix</keyword>
<dbReference type="GeneID" id="6754193"/>
<feature type="transmembrane region" description="Helical" evidence="7">
    <location>
        <begin position="81"/>
        <end position="102"/>
    </location>
</feature>
<evidence type="ECO:0000256" key="5">
    <source>
        <dbReference type="ARBA" id="ARBA00023136"/>
    </source>
</evidence>
<evidence type="ECO:0000256" key="7">
    <source>
        <dbReference type="SAM" id="Phobius"/>
    </source>
</evidence>
<feature type="transmembrane region" description="Helical" evidence="7">
    <location>
        <begin position="188"/>
        <end position="207"/>
    </location>
</feature>
<dbReference type="PhylomeDB" id="B3RYR7"/>
<evidence type="ECO:0000256" key="1">
    <source>
        <dbReference type="ARBA" id="ARBA00004141"/>
    </source>
</evidence>
<dbReference type="InterPro" id="IPR036259">
    <property type="entry name" value="MFS_trans_sf"/>
</dbReference>
<feature type="transmembrane region" description="Helical" evidence="7">
    <location>
        <begin position="485"/>
        <end position="505"/>
    </location>
</feature>
<gene>
    <name evidence="8" type="ORF">TRIADDRAFT_56652</name>
</gene>
<feature type="transmembrane region" description="Helical" evidence="7">
    <location>
        <begin position="227"/>
        <end position="247"/>
    </location>
</feature>
<evidence type="ECO:0000256" key="3">
    <source>
        <dbReference type="ARBA" id="ARBA00022692"/>
    </source>
</evidence>
<dbReference type="EMBL" id="DS985245">
    <property type="protein sequence ID" value="EDV24641.1"/>
    <property type="molecule type" value="Genomic_DNA"/>
</dbReference>
<feature type="transmembrane region" description="Helical" evidence="7">
    <location>
        <begin position="117"/>
        <end position="135"/>
    </location>
</feature>
<feature type="region of interest" description="Disordered" evidence="6">
    <location>
        <begin position="1"/>
        <end position="22"/>
    </location>
</feature>
<evidence type="ECO:0000256" key="4">
    <source>
        <dbReference type="ARBA" id="ARBA00022989"/>
    </source>
</evidence>
<keyword evidence="9" id="KW-1185">Reference proteome</keyword>
<keyword evidence="2" id="KW-0813">Transport</keyword>
<feature type="transmembrane region" description="Helical" evidence="7">
    <location>
        <begin position="147"/>
        <end position="167"/>
    </location>
</feature>
<evidence type="ECO:0000256" key="6">
    <source>
        <dbReference type="SAM" id="MobiDB-lite"/>
    </source>
</evidence>
<evidence type="ECO:0000256" key="2">
    <source>
        <dbReference type="ARBA" id="ARBA00022448"/>
    </source>
</evidence>
<evidence type="ECO:0000313" key="8">
    <source>
        <dbReference type="EMBL" id="EDV24641.1"/>
    </source>
</evidence>
<dbReference type="HOGENOM" id="CLU_015081_2_2_1"/>
<accession>B3RYR7</accession>
<dbReference type="Pfam" id="PF13347">
    <property type="entry name" value="MFS_2"/>
    <property type="match status" value="1"/>
</dbReference>
<dbReference type="eggNOG" id="KOG0637">
    <property type="taxonomic scope" value="Eukaryota"/>
</dbReference>
<feature type="transmembrane region" description="Helical" evidence="7">
    <location>
        <begin position="439"/>
        <end position="464"/>
    </location>
</feature>
<dbReference type="RefSeq" id="XP_002112531.1">
    <property type="nucleotide sequence ID" value="XM_002112495.1"/>
</dbReference>
<dbReference type="GO" id="GO:0008506">
    <property type="term" value="F:sucrose:proton symporter activity"/>
    <property type="evidence" value="ECO:0000318"/>
    <property type="project" value="GO_Central"/>
</dbReference>
<dbReference type="FunCoup" id="B3RYR7">
    <property type="interactions" value="636"/>
</dbReference>
<keyword evidence="5 7" id="KW-0472">Membrane</keyword>
<dbReference type="GO" id="GO:0016020">
    <property type="term" value="C:membrane"/>
    <property type="evidence" value="ECO:0000318"/>
    <property type="project" value="GO_Central"/>
</dbReference>
<proteinExistence type="predicted"/>
<dbReference type="SUPFAM" id="SSF103473">
    <property type="entry name" value="MFS general substrate transporter"/>
    <property type="match status" value="1"/>
</dbReference>
<reference evidence="8 9" key="1">
    <citation type="journal article" date="2008" name="Nature">
        <title>The Trichoplax genome and the nature of placozoans.</title>
        <authorList>
            <person name="Srivastava M."/>
            <person name="Begovic E."/>
            <person name="Chapman J."/>
            <person name="Putnam N.H."/>
            <person name="Hellsten U."/>
            <person name="Kawashima T."/>
            <person name="Kuo A."/>
            <person name="Mitros T."/>
            <person name="Salamov A."/>
            <person name="Carpenter M.L."/>
            <person name="Signorovitch A.Y."/>
            <person name="Moreno M.A."/>
            <person name="Kamm K."/>
            <person name="Grimwood J."/>
            <person name="Schmutz J."/>
            <person name="Shapiro H."/>
            <person name="Grigoriev I.V."/>
            <person name="Buss L.W."/>
            <person name="Schierwater B."/>
            <person name="Dellaporta S.L."/>
            <person name="Rokhsar D.S."/>
        </authorList>
    </citation>
    <scope>NUCLEOTIDE SEQUENCE [LARGE SCALE GENOMIC DNA]</scope>
    <source>
        <strain evidence="8 9">Grell-BS-1999</strain>
    </source>
</reference>
<feature type="transmembrane region" description="Helical" evidence="7">
    <location>
        <begin position="414"/>
        <end position="433"/>
    </location>
</feature>
<feature type="transmembrane region" description="Helical" evidence="7">
    <location>
        <begin position="383"/>
        <end position="402"/>
    </location>
</feature>
<protein>
    <submittedName>
        <fullName evidence="8">Uncharacterized protein</fullName>
    </submittedName>
</protein>
<dbReference type="PANTHER" id="PTHR19432">
    <property type="entry name" value="SUGAR TRANSPORTER"/>
    <property type="match status" value="1"/>
</dbReference>
<keyword evidence="3 7" id="KW-0812">Transmembrane</keyword>